<keyword evidence="2 6" id="KW-0963">Cytoplasm</keyword>
<dbReference type="PANTHER" id="PTHR43648">
    <property type="entry name" value="ELECTRON TRANSFER FLAVOPROTEIN BETA SUBUNIT LYSINE METHYLTRANSFERASE"/>
    <property type="match status" value="1"/>
</dbReference>
<evidence type="ECO:0000256" key="5">
    <source>
        <dbReference type="ARBA" id="ARBA00022691"/>
    </source>
</evidence>
<dbReference type="SUPFAM" id="SSF53335">
    <property type="entry name" value="S-adenosyl-L-methionine-dependent methyltransferases"/>
    <property type="match status" value="1"/>
</dbReference>
<dbReference type="GO" id="GO:0005737">
    <property type="term" value="C:cytoplasm"/>
    <property type="evidence" value="ECO:0007669"/>
    <property type="project" value="UniProtKB-SubCell"/>
</dbReference>
<name>A0A4Q7DHA3_9PROT</name>
<organism evidence="7 8">
    <name type="scientific">Candidatus Finniella inopinata</name>
    <dbReference type="NCBI Taxonomy" id="1696036"/>
    <lineage>
        <taxon>Bacteria</taxon>
        <taxon>Pseudomonadati</taxon>
        <taxon>Pseudomonadota</taxon>
        <taxon>Alphaproteobacteria</taxon>
        <taxon>Holosporales</taxon>
        <taxon>Candidatus Paracaedibacteraceae</taxon>
        <taxon>Candidatus Finniella</taxon>
    </lineage>
</organism>
<evidence type="ECO:0000256" key="1">
    <source>
        <dbReference type="ARBA" id="ARBA00009741"/>
    </source>
</evidence>
<reference evidence="7 8" key="1">
    <citation type="submission" date="2018-10" db="EMBL/GenBank/DDBJ databases">
        <title>An updated phylogeny of the Alphaproteobacteria reveals that the parasitic Rickettsiales and Holosporales have independent origins.</title>
        <authorList>
            <person name="Munoz-Gomez S.A."/>
            <person name="Hess S."/>
            <person name="Burger G."/>
            <person name="Lang B.F."/>
            <person name="Susko E."/>
            <person name="Slamovits C.H."/>
            <person name="Roger A.J."/>
        </authorList>
    </citation>
    <scope>NUCLEOTIDE SEQUENCE [LARGE SCALE GENOMIC DNA]</scope>
    <source>
        <strain evidence="7">HOLO01</strain>
    </source>
</reference>
<evidence type="ECO:0000256" key="4">
    <source>
        <dbReference type="ARBA" id="ARBA00022679"/>
    </source>
</evidence>
<dbReference type="InterPro" id="IPR029063">
    <property type="entry name" value="SAM-dependent_MTases_sf"/>
</dbReference>
<feature type="binding site" evidence="6">
    <location>
        <position position="201"/>
    </location>
    <ligand>
        <name>S-adenosyl-L-methionine</name>
        <dbReference type="ChEBI" id="CHEBI:59789"/>
    </ligand>
</feature>
<evidence type="ECO:0000256" key="2">
    <source>
        <dbReference type="ARBA" id="ARBA00022490"/>
    </source>
</evidence>
<keyword evidence="3 6" id="KW-0489">Methyltransferase</keyword>
<dbReference type="CDD" id="cd02440">
    <property type="entry name" value="AdoMet_MTases"/>
    <property type="match status" value="1"/>
</dbReference>
<comment type="similarity">
    <text evidence="1 6">Belongs to the methyltransferase superfamily. PrmA family.</text>
</comment>
<comment type="catalytic activity">
    <reaction evidence="6">
        <text>L-lysyl-[protein] + 3 S-adenosyl-L-methionine = N(6),N(6),N(6)-trimethyl-L-lysyl-[protein] + 3 S-adenosyl-L-homocysteine + 3 H(+)</text>
        <dbReference type="Rhea" id="RHEA:54192"/>
        <dbReference type="Rhea" id="RHEA-COMP:9752"/>
        <dbReference type="Rhea" id="RHEA-COMP:13826"/>
        <dbReference type="ChEBI" id="CHEBI:15378"/>
        <dbReference type="ChEBI" id="CHEBI:29969"/>
        <dbReference type="ChEBI" id="CHEBI:57856"/>
        <dbReference type="ChEBI" id="CHEBI:59789"/>
        <dbReference type="ChEBI" id="CHEBI:61961"/>
    </reaction>
</comment>
<comment type="function">
    <text evidence="6">Methylates ribosomal protein L11.</text>
</comment>
<feature type="binding site" evidence="6">
    <location>
        <position position="156"/>
    </location>
    <ligand>
        <name>S-adenosyl-L-methionine</name>
        <dbReference type="ChEBI" id="CHEBI:59789"/>
    </ligand>
</feature>
<keyword evidence="7" id="KW-0687">Ribonucleoprotein</keyword>
<dbReference type="RefSeq" id="WP_130153896.1">
    <property type="nucleotide sequence ID" value="NZ_SCFB01000005.1"/>
</dbReference>
<sequence>MNSFTPQSLWHLQIRTPYQAVEAVLALLENLGLEALSWHEREDADPSAAEDDQGFPIAETFMVEGYTKSPPVLDSLNQELDMVASLLAVSPPVIESCQPVDHQDWLSVCYQQLAPRTVGNYYVYGSHDKAVAVPPGLMPLQIDAATAFGSGDHQTTSGCLQAISDLRHDDFKTLLDMGCGSGILAIALAKAWPDATVIAVDNDPESVRVTRYNCDLNDCPDIQALVSEGFDQLSLPQVDLIVANILAKPLCHMAPMMGQTIAQNGWVILSGLLERQQNDVMEAYQREGFKLVKTYPLDTWTTLVLQKG</sequence>
<keyword evidence="5 6" id="KW-0949">S-adenosyl-L-methionine</keyword>
<dbReference type="GO" id="GO:0005840">
    <property type="term" value="C:ribosome"/>
    <property type="evidence" value="ECO:0007669"/>
    <property type="project" value="UniProtKB-KW"/>
</dbReference>
<dbReference type="InterPro" id="IPR050078">
    <property type="entry name" value="Ribosomal_L11_MeTrfase_PrmA"/>
</dbReference>
<dbReference type="OrthoDB" id="9785995at2"/>
<dbReference type="Gene3D" id="3.40.50.150">
    <property type="entry name" value="Vaccinia Virus protein VP39"/>
    <property type="match status" value="1"/>
</dbReference>
<evidence type="ECO:0000313" key="7">
    <source>
        <dbReference type="EMBL" id="RZI46143.1"/>
    </source>
</evidence>
<accession>A0A4Q7DHA3</accession>
<dbReference type="InterPro" id="IPR004498">
    <property type="entry name" value="Ribosomal_PrmA_MeTrfase"/>
</dbReference>
<evidence type="ECO:0000256" key="6">
    <source>
        <dbReference type="HAMAP-Rule" id="MF_00735"/>
    </source>
</evidence>
<dbReference type="GO" id="GO:0032259">
    <property type="term" value="P:methylation"/>
    <property type="evidence" value="ECO:0007669"/>
    <property type="project" value="UniProtKB-KW"/>
</dbReference>
<feature type="binding site" evidence="6">
    <location>
        <position position="244"/>
    </location>
    <ligand>
        <name>S-adenosyl-L-methionine</name>
        <dbReference type="ChEBI" id="CHEBI:59789"/>
    </ligand>
</feature>
<dbReference type="Proteomes" id="UP000293550">
    <property type="component" value="Unassembled WGS sequence"/>
</dbReference>
<keyword evidence="8" id="KW-1185">Reference proteome</keyword>
<evidence type="ECO:0000313" key="8">
    <source>
        <dbReference type="Proteomes" id="UP000293550"/>
    </source>
</evidence>
<dbReference type="HAMAP" id="MF_00735">
    <property type="entry name" value="Methyltr_PrmA"/>
    <property type="match status" value="1"/>
</dbReference>
<dbReference type="Pfam" id="PF06325">
    <property type="entry name" value="PrmA"/>
    <property type="match status" value="1"/>
</dbReference>
<dbReference type="PANTHER" id="PTHR43648:SF1">
    <property type="entry name" value="ELECTRON TRANSFER FLAVOPROTEIN BETA SUBUNIT LYSINE METHYLTRANSFERASE"/>
    <property type="match status" value="1"/>
</dbReference>
<protein>
    <recommendedName>
        <fullName evidence="6">Ribosomal protein L11 methyltransferase</fullName>
        <shortName evidence="6">L11 Mtase</shortName>
        <ecNumber evidence="6">2.1.1.-</ecNumber>
    </recommendedName>
</protein>
<proteinExistence type="inferred from homology"/>
<feature type="binding site" evidence="6">
    <location>
        <position position="178"/>
    </location>
    <ligand>
        <name>S-adenosyl-L-methionine</name>
        <dbReference type="ChEBI" id="CHEBI:59789"/>
    </ligand>
</feature>
<keyword evidence="7" id="KW-0689">Ribosomal protein</keyword>
<gene>
    <name evidence="6" type="primary">prmA</name>
    <name evidence="7" type="ORF">EQU50_04200</name>
</gene>
<dbReference type="AlphaFoldDB" id="A0A4Q7DHA3"/>
<dbReference type="GO" id="GO:0008276">
    <property type="term" value="F:protein methyltransferase activity"/>
    <property type="evidence" value="ECO:0007669"/>
    <property type="project" value="UniProtKB-UniRule"/>
</dbReference>
<keyword evidence="4 6" id="KW-0808">Transferase</keyword>
<dbReference type="PIRSF" id="PIRSF000401">
    <property type="entry name" value="RPL11_MTase"/>
    <property type="match status" value="1"/>
</dbReference>
<dbReference type="EMBL" id="SCFB01000005">
    <property type="protein sequence ID" value="RZI46143.1"/>
    <property type="molecule type" value="Genomic_DNA"/>
</dbReference>
<evidence type="ECO:0000256" key="3">
    <source>
        <dbReference type="ARBA" id="ARBA00022603"/>
    </source>
</evidence>
<dbReference type="EC" id="2.1.1.-" evidence="6"/>
<comment type="subcellular location">
    <subcellularLocation>
        <location evidence="6">Cytoplasm</location>
    </subcellularLocation>
</comment>
<comment type="caution">
    <text evidence="7">The sequence shown here is derived from an EMBL/GenBank/DDBJ whole genome shotgun (WGS) entry which is preliminary data.</text>
</comment>